<proteinExistence type="inferred from homology"/>
<dbReference type="GO" id="GO:0060005">
    <property type="term" value="P:vestibular reflex"/>
    <property type="evidence" value="ECO:0007669"/>
    <property type="project" value="TreeGrafter"/>
</dbReference>
<keyword evidence="5" id="KW-0472">Membrane</keyword>
<name>A0A3B5BLE5_9TELE</name>
<dbReference type="Ensembl" id="ENSSPAT00000029610.1">
    <property type="protein sequence ID" value="ENSSPAP00000029142.1"/>
    <property type="gene ID" value="ENSSPAG00000021845.1"/>
</dbReference>
<dbReference type="AlphaFoldDB" id="A0A3B5BLE5"/>
<comment type="similarity">
    <text evidence="2 6">Belongs to the TMC family.</text>
</comment>
<dbReference type="Pfam" id="PF07810">
    <property type="entry name" value="TMC"/>
    <property type="match status" value="1"/>
</dbReference>
<feature type="compositionally biased region" description="Basic and acidic residues" evidence="7">
    <location>
        <begin position="738"/>
        <end position="749"/>
    </location>
</feature>
<evidence type="ECO:0000256" key="5">
    <source>
        <dbReference type="ARBA" id="ARBA00023136"/>
    </source>
</evidence>
<comment type="subcellular location">
    <subcellularLocation>
        <location evidence="1 6">Membrane</location>
        <topology evidence="1 6">Multi-pass membrane protein</topology>
    </subcellularLocation>
</comment>
<dbReference type="InterPro" id="IPR012496">
    <property type="entry name" value="TMC_dom"/>
</dbReference>
<accession>A0A3B5BLE5</accession>
<feature type="region of interest" description="Disordered" evidence="7">
    <location>
        <begin position="1"/>
        <end position="48"/>
    </location>
</feature>
<organism evidence="9">
    <name type="scientific">Stegastes partitus</name>
    <name type="common">bicolor damselfish</name>
    <dbReference type="NCBI Taxonomy" id="144197"/>
    <lineage>
        <taxon>Eukaryota</taxon>
        <taxon>Metazoa</taxon>
        <taxon>Chordata</taxon>
        <taxon>Craniata</taxon>
        <taxon>Vertebrata</taxon>
        <taxon>Euteleostomi</taxon>
        <taxon>Actinopterygii</taxon>
        <taxon>Neopterygii</taxon>
        <taxon>Teleostei</taxon>
        <taxon>Neoteleostei</taxon>
        <taxon>Acanthomorphata</taxon>
        <taxon>Ovalentaria</taxon>
        <taxon>Pomacentridae</taxon>
        <taxon>Stegastes</taxon>
    </lineage>
</organism>
<dbReference type="PANTHER" id="PTHR23302">
    <property type="entry name" value="TRANSMEMBRANE CHANNEL-RELATED"/>
    <property type="match status" value="1"/>
</dbReference>
<evidence type="ECO:0000313" key="9">
    <source>
        <dbReference type="Ensembl" id="ENSSPAP00000029142.1"/>
    </source>
</evidence>
<evidence type="ECO:0000256" key="7">
    <source>
        <dbReference type="SAM" id="MobiDB-lite"/>
    </source>
</evidence>
<evidence type="ECO:0000256" key="4">
    <source>
        <dbReference type="ARBA" id="ARBA00022989"/>
    </source>
</evidence>
<evidence type="ECO:0000256" key="6">
    <source>
        <dbReference type="RuleBase" id="RU310713"/>
    </source>
</evidence>
<dbReference type="PANTHER" id="PTHR23302:SF17">
    <property type="entry name" value="TRANSMEMBRANE CHANNEL-LIKE PROTEIN 2"/>
    <property type="match status" value="1"/>
</dbReference>
<protein>
    <recommendedName>
        <fullName evidence="6">Transmembrane channel-like protein</fullName>
    </recommendedName>
</protein>
<evidence type="ECO:0000256" key="1">
    <source>
        <dbReference type="ARBA" id="ARBA00004141"/>
    </source>
</evidence>
<gene>
    <name evidence="9" type="primary">TMC2</name>
</gene>
<dbReference type="InterPro" id="IPR038900">
    <property type="entry name" value="TMC"/>
</dbReference>
<dbReference type="GO" id="GO:0005886">
    <property type="term" value="C:plasma membrane"/>
    <property type="evidence" value="ECO:0007669"/>
    <property type="project" value="InterPro"/>
</dbReference>
<feature type="compositionally biased region" description="Pro residues" evidence="7">
    <location>
        <begin position="779"/>
        <end position="796"/>
    </location>
</feature>
<feature type="compositionally biased region" description="Basic and acidic residues" evidence="7">
    <location>
        <begin position="700"/>
        <end position="713"/>
    </location>
</feature>
<dbReference type="GeneTree" id="ENSGT01050000244942"/>
<dbReference type="GO" id="GO:0050910">
    <property type="term" value="P:detection of mechanical stimulus involved in sensory perception of sound"/>
    <property type="evidence" value="ECO:0007669"/>
    <property type="project" value="TreeGrafter"/>
</dbReference>
<keyword evidence="3" id="KW-0812">Transmembrane</keyword>
<dbReference type="GO" id="GO:0008381">
    <property type="term" value="F:mechanosensitive monoatomic ion channel activity"/>
    <property type="evidence" value="ECO:0007669"/>
    <property type="project" value="TreeGrafter"/>
</dbReference>
<reference evidence="9" key="1">
    <citation type="submission" date="2023-09" db="UniProtKB">
        <authorList>
            <consortium name="Ensembl"/>
        </authorList>
    </citation>
    <scope>IDENTIFICATION</scope>
</reference>
<evidence type="ECO:0000256" key="3">
    <source>
        <dbReference type="ARBA" id="ARBA00022692"/>
    </source>
</evidence>
<feature type="compositionally biased region" description="Basic and acidic residues" evidence="7">
    <location>
        <begin position="14"/>
        <end position="25"/>
    </location>
</feature>
<evidence type="ECO:0000259" key="8">
    <source>
        <dbReference type="Pfam" id="PF07810"/>
    </source>
</evidence>
<feature type="domain" description="TMC" evidence="8">
    <location>
        <begin position="481"/>
        <end position="596"/>
    </location>
</feature>
<evidence type="ECO:0000256" key="2">
    <source>
        <dbReference type="ARBA" id="ARBA00006510"/>
    </source>
</evidence>
<keyword evidence="4" id="KW-1133">Transmembrane helix</keyword>
<feature type="region of interest" description="Disordered" evidence="7">
    <location>
        <begin position="700"/>
        <end position="812"/>
    </location>
</feature>
<sequence>EQQEAGSWKRRREGTRPRQETKETGQETWRSSDSNSNSDEEEDSMSEGEMARLMEEVEEKKKLIANIRNKPWRMKRRLTHLREAQAFVDKFEGALGKGKGRKWYAYKVMMTKKWIKFQRDFENFRTACIPWERKIKEVESHFGSSVASYFIFLRWMYGMNLVLFGFTFGLVVIPEVLMGLPYGSIPRKTVPREEQATAQDYSVLMDFNGYCKYSVLFYGFYNNQRTIGLLKFRLPLSYLMVGIGTFGYSLMLVIRTMAKNADVGGGDGDEGEFTFAWKMFTSWDYLIGNSETADNKYASITTSFKESIVDEQENQKDENIHLRRFLRVLANFLILCSLGGSGYLIYFVVKRSQEFATRDDLSQLEILKLCLRGFYLELIMSLLGLVCPPLFETIAELEDYHPRIALKWQLGRIFALFLGNLYTFLFALFDEVNTKLEEEQAIKNASIWAMKEYYANFSRMTNDSEATPPPMNPADVIRGPCWETAVGIEFVKLTVSDIQVSYLTILIGDFARAVIVRFLNYCWCWDLEAGFPSYGEFDISGNVLGLVFNQGMIWMGAFYAPGLVGINVLRLLSSMYYQCWAVMATNVPHERVFKASKSNNFYMGLLLLVLFLSLLPVVYTIMTLPPSFDCGPFSGKPKMFDVIMETIDLDLPAFMGTLFSYAANPGLIIPAVLLMVLAIYYLNSVSEAYKNSNMELKKKMQMARDEEKNRRNNTDSTNQVMKDLEDLLPNRSLAPPPEPEKPPEPEPKPTKTKPGAAGKGVNLEKDVALASPNPRGPVNRPPGPRGPGPGPGPGPGAGPGRGRGRGRGPPPR</sequence>